<evidence type="ECO:0000313" key="2">
    <source>
        <dbReference type="EMBL" id="SCB27845.1"/>
    </source>
</evidence>
<dbReference type="Proteomes" id="UP000183174">
    <property type="component" value="Unassembled WGS sequence"/>
</dbReference>
<name>A0A1C3VJN8_9BRAD</name>
<feature type="transmembrane region" description="Helical" evidence="1">
    <location>
        <begin position="18"/>
        <end position="39"/>
    </location>
</feature>
<accession>A0A1C3VJN8</accession>
<proteinExistence type="predicted"/>
<evidence type="ECO:0000256" key="1">
    <source>
        <dbReference type="SAM" id="Phobius"/>
    </source>
</evidence>
<protein>
    <submittedName>
        <fullName evidence="2">Uncharacterized protein</fullName>
    </submittedName>
</protein>
<dbReference type="EMBL" id="FMAE01000004">
    <property type="protein sequence ID" value="SCB27845.1"/>
    <property type="molecule type" value="Genomic_DNA"/>
</dbReference>
<sequence length="40" mass="4503">MQMGEDPWSRQNQIASQWWTIVVGWGVTLIALIAVFIAVS</sequence>
<reference evidence="2 3" key="1">
    <citation type="submission" date="2016-08" db="EMBL/GenBank/DDBJ databases">
        <authorList>
            <person name="Seilhamer J.J."/>
        </authorList>
    </citation>
    <scope>NUCLEOTIDE SEQUENCE [LARGE SCALE GENOMIC DNA]</scope>
    <source>
        <strain evidence="2 3">CCBAU 10071</strain>
    </source>
</reference>
<keyword evidence="1" id="KW-0472">Membrane</keyword>
<gene>
    <name evidence="2" type="ORF">GA0061099_100482</name>
</gene>
<keyword evidence="1" id="KW-1133">Transmembrane helix</keyword>
<organism evidence="2 3">
    <name type="scientific">Bradyrhizobium yuanmingense</name>
    <dbReference type="NCBI Taxonomy" id="108015"/>
    <lineage>
        <taxon>Bacteria</taxon>
        <taxon>Pseudomonadati</taxon>
        <taxon>Pseudomonadota</taxon>
        <taxon>Alphaproteobacteria</taxon>
        <taxon>Hyphomicrobiales</taxon>
        <taxon>Nitrobacteraceae</taxon>
        <taxon>Bradyrhizobium</taxon>
    </lineage>
</organism>
<keyword evidence="1" id="KW-0812">Transmembrane</keyword>
<evidence type="ECO:0000313" key="3">
    <source>
        <dbReference type="Proteomes" id="UP000183174"/>
    </source>
</evidence>
<dbReference type="AlphaFoldDB" id="A0A1C3VJN8"/>